<evidence type="ECO:0000313" key="5">
    <source>
        <dbReference type="Proteomes" id="UP000238823"/>
    </source>
</evidence>
<proteinExistence type="predicted"/>
<keyword evidence="2" id="KW-0472">Membrane</keyword>
<dbReference type="EC" id="2.4.1.54" evidence="4"/>
<reference evidence="4 5" key="1">
    <citation type="submission" date="2018-03" db="EMBL/GenBank/DDBJ databases">
        <title>Draft Genome Sequences of the Obligatory Marine Myxobacteria Enhygromyxa salina SWB007.</title>
        <authorList>
            <person name="Poehlein A."/>
            <person name="Moghaddam J.A."/>
            <person name="Harms H."/>
            <person name="Alanjari M."/>
            <person name="Koenig G.M."/>
            <person name="Daniel R."/>
            <person name="Schaeberle T.F."/>
        </authorList>
    </citation>
    <scope>NUCLEOTIDE SEQUENCE [LARGE SCALE GENOMIC DNA]</scope>
    <source>
        <strain evidence="4 5">SWB007</strain>
    </source>
</reference>
<feature type="region of interest" description="Disordered" evidence="1">
    <location>
        <begin position="350"/>
        <end position="379"/>
    </location>
</feature>
<dbReference type="SUPFAM" id="SSF53448">
    <property type="entry name" value="Nucleotide-diphospho-sugar transferases"/>
    <property type="match status" value="1"/>
</dbReference>
<dbReference type="PANTHER" id="PTHR48090">
    <property type="entry name" value="UNDECAPRENYL-PHOSPHATE 4-DEOXY-4-FORMAMIDO-L-ARABINOSE TRANSFERASE-RELATED"/>
    <property type="match status" value="1"/>
</dbReference>
<keyword evidence="2" id="KW-0812">Transmembrane</keyword>
<feature type="transmembrane region" description="Helical" evidence="2">
    <location>
        <begin position="267"/>
        <end position="291"/>
    </location>
</feature>
<dbReference type="InterPro" id="IPR029044">
    <property type="entry name" value="Nucleotide-diphossugar_trans"/>
</dbReference>
<dbReference type="InterPro" id="IPR001173">
    <property type="entry name" value="Glyco_trans_2-like"/>
</dbReference>
<feature type="transmembrane region" description="Helical" evidence="2">
    <location>
        <begin position="303"/>
        <end position="322"/>
    </location>
</feature>
<evidence type="ECO:0000256" key="2">
    <source>
        <dbReference type="SAM" id="Phobius"/>
    </source>
</evidence>
<dbReference type="Proteomes" id="UP000238823">
    <property type="component" value="Unassembled WGS sequence"/>
</dbReference>
<dbReference type="PANTHER" id="PTHR48090:SF7">
    <property type="entry name" value="RFBJ PROTEIN"/>
    <property type="match status" value="1"/>
</dbReference>
<evidence type="ECO:0000313" key="4">
    <source>
        <dbReference type="EMBL" id="PRQ08638.1"/>
    </source>
</evidence>
<feature type="region of interest" description="Disordered" evidence="1">
    <location>
        <begin position="1"/>
        <end position="28"/>
    </location>
</feature>
<dbReference type="AlphaFoldDB" id="A0A2S9YU72"/>
<evidence type="ECO:0000256" key="1">
    <source>
        <dbReference type="SAM" id="MobiDB-lite"/>
    </source>
</evidence>
<name>A0A2S9YU72_9BACT</name>
<comment type="caution">
    <text evidence="4">The sequence shown here is derived from an EMBL/GenBank/DDBJ whole genome shotgun (WGS) entry which is preliminary data.</text>
</comment>
<dbReference type="CDD" id="cd04179">
    <property type="entry name" value="DPM_DPG-synthase_like"/>
    <property type="match status" value="1"/>
</dbReference>
<dbReference type="InterPro" id="IPR050256">
    <property type="entry name" value="Glycosyltransferase_2"/>
</dbReference>
<gene>
    <name evidence="4" type="ORF">ENSA7_16440</name>
</gene>
<dbReference type="GO" id="GO:0047267">
    <property type="term" value="F:undecaprenyl-phosphate mannosyltransferase activity"/>
    <property type="evidence" value="ECO:0007669"/>
    <property type="project" value="UniProtKB-EC"/>
</dbReference>
<protein>
    <submittedName>
        <fullName evidence="4">Undecaprenyl-phosphate mannosyltransferase</fullName>
        <ecNumber evidence="4">2.4.1.54</ecNumber>
    </submittedName>
</protein>
<dbReference type="Pfam" id="PF00535">
    <property type="entry name" value="Glycos_transf_2"/>
    <property type="match status" value="1"/>
</dbReference>
<organism evidence="4 5">
    <name type="scientific">Enhygromyxa salina</name>
    <dbReference type="NCBI Taxonomy" id="215803"/>
    <lineage>
        <taxon>Bacteria</taxon>
        <taxon>Pseudomonadati</taxon>
        <taxon>Myxococcota</taxon>
        <taxon>Polyangia</taxon>
        <taxon>Nannocystales</taxon>
        <taxon>Nannocystaceae</taxon>
        <taxon>Enhygromyxa</taxon>
    </lineage>
</organism>
<evidence type="ECO:0000259" key="3">
    <source>
        <dbReference type="Pfam" id="PF00535"/>
    </source>
</evidence>
<dbReference type="Gene3D" id="3.90.550.10">
    <property type="entry name" value="Spore Coat Polysaccharide Biosynthesis Protein SpsA, Chain A"/>
    <property type="match status" value="1"/>
</dbReference>
<keyword evidence="4" id="KW-0328">Glycosyltransferase</keyword>
<keyword evidence="2" id="KW-1133">Transmembrane helix</keyword>
<dbReference type="EMBL" id="PVNL01000039">
    <property type="protein sequence ID" value="PRQ08638.1"/>
    <property type="molecule type" value="Genomic_DNA"/>
</dbReference>
<sequence length="379" mass="41309">MNAPMTELTTEPTLAPAPAPGAQAPQQGATLEGPKLIIQIPCLNEREHLPGTFADLPRSIPGVAQIEVLVIDDGSSDGTRELAIELGVHHIVRFPRNRGLAAAHTAGLDACLRLGADLVVNTDADNQYRGDDIARLVAPVLEGRADITVGDRQTDTIAHFSWLKRVLQRWGSALVRRASGVSVTDSTSGFRAMNRKAVSTLFVHNSFTYTLETMIQAGKAGLVVDNVKIETNPQTRESRLFSSIPEYLRRNGLVILRAYGMYWPLQTFGFMAAFLVLLGAALGGRFFYFYMLEPDVSGHIQSLQIGVGAVVLGFVVGLMAYLGDLLAANRRLNEELLARVRRLDAELSSERRRRGSPIEGIHSTGAAVWQPDPPSRPRP</sequence>
<feature type="domain" description="Glycosyltransferase 2-like" evidence="3">
    <location>
        <begin position="40"/>
        <end position="202"/>
    </location>
</feature>
<accession>A0A2S9YU72</accession>
<keyword evidence="4" id="KW-0808">Transferase</keyword>